<dbReference type="EMBL" id="DS027694">
    <property type="protein sequence ID" value="EAW19860.1"/>
    <property type="molecule type" value="Genomic_DNA"/>
</dbReference>
<sequence>MVEPNEVNDAHLASKPIPQRRKPRKLRHKRPPSHGLAEEVEKEPIVDTLSTQRETVVFKTSEEESNFEDALEEESSAIEAQLQPVPQRQRKTIRNKPFRNEEEERDVAEGEGVPVAAERQRLRRGRRGDQALIQSNTIDSAGRTVGQSSDLVLNRTEGVVGTVKDTTGRVLGRPSEQSEQLKKEKDEPLKLRLDLNLDLEVQLKAKISGDLTLTLLLVSAPAHNEFGYSLRTD</sequence>
<feature type="region of interest" description="Disordered" evidence="1">
    <location>
        <begin position="1"/>
        <end position="115"/>
    </location>
</feature>
<evidence type="ECO:0000313" key="2">
    <source>
        <dbReference type="EMBL" id="EAW19860.1"/>
    </source>
</evidence>
<name>A1DAH0_NEOFI</name>
<evidence type="ECO:0000256" key="1">
    <source>
        <dbReference type="SAM" id="MobiDB-lite"/>
    </source>
</evidence>
<dbReference type="PANTHER" id="PTHR35587:SF4">
    <property type="match status" value="1"/>
</dbReference>
<feature type="compositionally biased region" description="Basic residues" evidence="1">
    <location>
        <begin position="18"/>
        <end position="32"/>
    </location>
</feature>
<dbReference type="GeneID" id="4588943"/>
<dbReference type="OrthoDB" id="4502408at2759"/>
<accession>A1DAH0</accession>
<dbReference type="RefSeq" id="XP_001261757.1">
    <property type="nucleotide sequence ID" value="XM_001261756.1"/>
</dbReference>
<organism evidence="2 3">
    <name type="scientific">Neosartorya fischeri (strain ATCC 1020 / DSM 3700 / CBS 544.65 / FGSC A1164 / JCM 1740 / NRRL 181 / WB 181)</name>
    <name type="common">Aspergillus fischerianus</name>
    <dbReference type="NCBI Taxonomy" id="331117"/>
    <lineage>
        <taxon>Eukaryota</taxon>
        <taxon>Fungi</taxon>
        <taxon>Dikarya</taxon>
        <taxon>Ascomycota</taxon>
        <taxon>Pezizomycotina</taxon>
        <taxon>Eurotiomycetes</taxon>
        <taxon>Eurotiomycetidae</taxon>
        <taxon>Eurotiales</taxon>
        <taxon>Aspergillaceae</taxon>
        <taxon>Aspergillus</taxon>
        <taxon>Aspergillus subgen. Fumigati</taxon>
    </lineage>
</organism>
<proteinExistence type="predicted"/>
<keyword evidence="3" id="KW-1185">Reference proteome</keyword>
<evidence type="ECO:0000313" key="3">
    <source>
        <dbReference type="Proteomes" id="UP000006702"/>
    </source>
</evidence>
<dbReference type="AlphaFoldDB" id="A1DAH0"/>
<feature type="compositionally biased region" description="Basic residues" evidence="1">
    <location>
        <begin position="88"/>
        <end position="97"/>
    </location>
</feature>
<dbReference type="eggNOG" id="ENOG502RNZ7">
    <property type="taxonomic scope" value="Eukaryota"/>
</dbReference>
<dbReference type="PANTHER" id="PTHR35587">
    <property type="entry name" value="EXPRESSED PROTEIN"/>
    <property type="match status" value="1"/>
</dbReference>
<dbReference type="HOGENOM" id="CLU_1179974_0_0_1"/>
<dbReference type="KEGG" id="nfi:NFIA_094800"/>
<feature type="compositionally biased region" description="Acidic residues" evidence="1">
    <location>
        <begin position="63"/>
        <end position="76"/>
    </location>
</feature>
<gene>
    <name evidence="2" type="ORF">NFIA_094800</name>
</gene>
<feature type="compositionally biased region" description="Basic and acidic residues" evidence="1">
    <location>
        <begin position="36"/>
        <end position="45"/>
    </location>
</feature>
<dbReference type="VEuPathDB" id="FungiDB:NFIA_094800"/>
<protein>
    <submittedName>
        <fullName evidence="2">Uncharacterized protein</fullName>
    </submittedName>
</protein>
<dbReference type="Proteomes" id="UP000006702">
    <property type="component" value="Unassembled WGS sequence"/>
</dbReference>
<dbReference type="OMA" id="NEVNDAH"/>
<reference evidence="3" key="1">
    <citation type="journal article" date="2008" name="PLoS Genet.">
        <title>Genomic islands in the pathogenic filamentous fungus Aspergillus fumigatus.</title>
        <authorList>
            <person name="Fedorova N.D."/>
            <person name="Khaldi N."/>
            <person name="Joardar V.S."/>
            <person name="Maiti R."/>
            <person name="Amedeo P."/>
            <person name="Anderson M.J."/>
            <person name="Crabtree J."/>
            <person name="Silva J.C."/>
            <person name="Badger J.H."/>
            <person name="Albarraq A."/>
            <person name="Angiuoli S."/>
            <person name="Bussey H."/>
            <person name="Bowyer P."/>
            <person name="Cotty P.J."/>
            <person name="Dyer P.S."/>
            <person name="Egan A."/>
            <person name="Galens K."/>
            <person name="Fraser-Liggett C.M."/>
            <person name="Haas B.J."/>
            <person name="Inman J.M."/>
            <person name="Kent R."/>
            <person name="Lemieux S."/>
            <person name="Malavazi I."/>
            <person name="Orvis J."/>
            <person name="Roemer T."/>
            <person name="Ronning C.M."/>
            <person name="Sundaram J.P."/>
            <person name="Sutton G."/>
            <person name="Turner G."/>
            <person name="Venter J.C."/>
            <person name="White O.R."/>
            <person name="Whitty B.R."/>
            <person name="Youngman P."/>
            <person name="Wolfe K.H."/>
            <person name="Goldman G.H."/>
            <person name="Wortman J.R."/>
            <person name="Jiang B."/>
            <person name="Denning D.W."/>
            <person name="Nierman W.C."/>
        </authorList>
    </citation>
    <scope>NUCLEOTIDE SEQUENCE [LARGE SCALE GENOMIC DNA]</scope>
    <source>
        <strain evidence="3">ATCC 1020 / DSM 3700 / CBS 544.65 / FGSC A1164 / JCM 1740 / NRRL 181 / WB 181</strain>
    </source>
</reference>